<dbReference type="GeneID" id="9808849"/>
<dbReference type="PANTHER" id="PTHR21662">
    <property type="entry name" value="RECEPTOR PROTEIN-TYROSINE KINASE"/>
    <property type="match status" value="1"/>
</dbReference>
<gene>
    <name evidence="2" type="ORF">GCK72_020926</name>
</gene>
<proteinExistence type="predicted"/>
<accession>A0A6A5GIH6</accession>
<evidence type="ECO:0000313" key="2">
    <source>
        <dbReference type="EMBL" id="KAF1754365.1"/>
    </source>
</evidence>
<dbReference type="KEGG" id="crq:GCK72_020926"/>
<dbReference type="RefSeq" id="XP_053582803.1">
    <property type="nucleotide sequence ID" value="XM_053733890.1"/>
</dbReference>
<sequence>MYNFMIIDTAEVDSIFAKYCGLVIGGAQLFGMVEIGPNFYLEPMKSVETIFGSLVIKGTDLTDFGFLENLRYVAQLEHKPAILIENNSKLTNVTFPKLKRIRSHTTDVLKFDLNNREISTNSSLCYDLRKSLSLSDFAPTFDGFACETLEFMEKQVKDTKKYADSLSLLPAVMLLFLKLYKYNIF</sequence>
<dbReference type="Proteomes" id="UP000483820">
    <property type="component" value="Chromosome V"/>
</dbReference>
<reference evidence="2 3" key="1">
    <citation type="submission" date="2019-12" db="EMBL/GenBank/DDBJ databases">
        <title>Chromosome-level assembly of the Caenorhabditis remanei genome.</title>
        <authorList>
            <person name="Teterina A.A."/>
            <person name="Willis J.H."/>
            <person name="Phillips P.C."/>
        </authorList>
    </citation>
    <scope>NUCLEOTIDE SEQUENCE [LARGE SCALE GENOMIC DNA]</scope>
    <source>
        <strain evidence="2 3">PX506</strain>
        <tissue evidence="2">Whole organism</tissue>
    </source>
</reference>
<evidence type="ECO:0000259" key="1">
    <source>
        <dbReference type="Pfam" id="PF01030"/>
    </source>
</evidence>
<dbReference type="SUPFAM" id="SSF52058">
    <property type="entry name" value="L domain-like"/>
    <property type="match status" value="1"/>
</dbReference>
<dbReference type="AlphaFoldDB" id="A0A6A5GIH6"/>
<comment type="caution">
    <text evidence="2">The sequence shown here is derived from an EMBL/GenBank/DDBJ whole genome shotgun (WGS) entry which is preliminary data.</text>
</comment>
<dbReference type="InterPro" id="IPR053079">
    <property type="entry name" value="SPS2_domain"/>
</dbReference>
<organism evidence="2 3">
    <name type="scientific">Caenorhabditis remanei</name>
    <name type="common">Caenorhabditis vulgaris</name>
    <dbReference type="NCBI Taxonomy" id="31234"/>
    <lineage>
        <taxon>Eukaryota</taxon>
        <taxon>Metazoa</taxon>
        <taxon>Ecdysozoa</taxon>
        <taxon>Nematoda</taxon>
        <taxon>Chromadorea</taxon>
        <taxon>Rhabditida</taxon>
        <taxon>Rhabditina</taxon>
        <taxon>Rhabditomorpha</taxon>
        <taxon>Rhabditoidea</taxon>
        <taxon>Rhabditidae</taxon>
        <taxon>Peloderinae</taxon>
        <taxon>Caenorhabditis</taxon>
    </lineage>
</organism>
<feature type="domain" description="Receptor L-domain" evidence="1">
    <location>
        <begin position="38"/>
        <end position="127"/>
    </location>
</feature>
<dbReference type="InterPro" id="IPR036941">
    <property type="entry name" value="Rcpt_L-dom_sf"/>
</dbReference>
<dbReference type="EMBL" id="WUAV01000005">
    <property type="protein sequence ID" value="KAF1754365.1"/>
    <property type="molecule type" value="Genomic_DNA"/>
</dbReference>
<dbReference type="InterPro" id="IPR000494">
    <property type="entry name" value="Rcpt_L-dom"/>
</dbReference>
<evidence type="ECO:0000313" key="3">
    <source>
        <dbReference type="Proteomes" id="UP000483820"/>
    </source>
</evidence>
<dbReference type="Gene3D" id="3.80.20.20">
    <property type="entry name" value="Receptor L-domain"/>
    <property type="match status" value="1"/>
</dbReference>
<name>A0A6A5GIH6_CAERE</name>
<dbReference type="Pfam" id="PF01030">
    <property type="entry name" value="Recep_L_domain"/>
    <property type="match status" value="1"/>
</dbReference>
<dbReference type="CTD" id="9808849"/>
<dbReference type="PANTHER" id="PTHR21662:SF3">
    <property type="entry name" value="RECEPTOR L-DOMAIN DOMAIN-CONTAINING PROTEIN"/>
    <property type="match status" value="1"/>
</dbReference>
<protein>
    <recommendedName>
        <fullName evidence="1">Receptor L-domain domain-containing protein</fullName>
    </recommendedName>
</protein>